<name>A0AAE1EV80_PETCI</name>
<feature type="region of interest" description="Disordered" evidence="1">
    <location>
        <begin position="158"/>
        <end position="181"/>
    </location>
</feature>
<feature type="compositionally biased region" description="Polar residues" evidence="1">
    <location>
        <begin position="169"/>
        <end position="180"/>
    </location>
</feature>
<feature type="region of interest" description="Disordered" evidence="1">
    <location>
        <begin position="16"/>
        <end position="42"/>
    </location>
</feature>
<proteinExistence type="predicted"/>
<evidence type="ECO:0000313" key="3">
    <source>
        <dbReference type="Proteomes" id="UP001286313"/>
    </source>
</evidence>
<gene>
    <name evidence="2" type="ORF">Pcinc_032053</name>
</gene>
<evidence type="ECO:0000313" key="2">
    <source>
        <dbReference type="EMBL" id="KAK3862051.1"/>
    </source>
</evidence>
<organism evidence="2 3">
    <name type="scientific">Petrolisthes cinctipes</name>
    <name type="common">Flat porcelain crab</name>
    <dbReference type="NCBI Taxonomy" id="88211"/>
    <lineage>
        <taxon>Eukaryota</taxon>
        <taxon>Metazoa</taxon>
        <taxon>Ecdysozoa</taxon>
        <taxon>Arthropoda</taxon>
        <taxon>Crustacea</taxon>
        <taxon>Multicrustacea</taxon>
        <taxon>Malacostraca</taxon>
        <taxon>Eumalacostraca</taxon>
        <taxon>Eucarida</taxon>
        <taxon>Decapoda</taxon>
        <taxon>Pleocyemata</taxon>
        <taxon>Anomura</taxon>
        <taxon>Galatheoidea</taxon>
        <taxon>Porcellanidae</taxon>
        <taxon>Petrolisthes</taxon>
    </lineage>
</organism>
<keyword evidence="3" id="KW-1185">Reference proteome</keyword>
<dbReference type="EMBL" id="JAWQEG010004342">
    <property type="protein sequence ID" value="KAK3862051.1"/>
    <property type="molecule type" value="Genomic_DNA"/>
</dbReference>
<dbReference type="AlphaFoldDB" id="A0AAE1EV80"/>
<accession>A0AAE1EV80</accession>
<evidence type="ECO:0000256" key="1">
    <source>
        <dbReference type="SAM" id="MobiDB-lite"/>
    </source>
</evidence>
<reference evidence="2" key="1">
    <citation type="submission" date="2023-10" db="EMBL/GenBank/DDBJ databases">
        <title>Genome assemblies of two species of porcelain crab, Petrolisthes cinctipes and Petrolisthes manimaculis (Anomura: Porcellanidae).</title>
        <authorList>
            <person name="Angst P."/>
        </authorList>
    </citation>
    <scope>NUCLEOTIDE SEQUENCE</scope>
    <source>
        <strain evidence="2">PB745_01</strain>
        <tissue evidence="2">Gill</tissue>
    </source>
</reference>
<sequence length="194" mass="21713">MPCLRKSRGVSGFVCCDKQGAPPRKQRTNPSPPHSSNSPFLGRPPCVTLISLCPLDPRATKEENWEVLGCGRREGGEVKLGYPRFKARVNCISTSFFSYERYELSRNAMKGNGRVKNLMRPEECGVEGRVWCREEKVAAVWTQYPACKIIGGRCRRKKRRSKGSHIRAPTSSFGRSTRSAPTARVARLKGQLLS</sequence>
<dbReference type="Proteomes" id="UP001286313">
    <property type="component" value="Unassembled WGS sequence"/>
</dbReference>
<comment type="caution">
    <text evidence="2">The sequence shown here is derived from an EMBL/GenBank/DDBJ whole genome shotgun (WGS) entry which is preliminary data.</text>
</comment>
<protein>
    <submittedName>
        <fullName evidence="2">Uncharacterized protein</fullName>
    </submittedName>
</protein>